<reference evidence="2 3" key="2">
    <citation type="submission" date="2019-01" db="EMBL/GenBank/DDBJ databases">
        <title>A chromosome length genome reference of the Java medaka (oryzias javanicus).</title>
        <authorList>
            <person name="Herpin A."/>
            <person name="Takehana Y."/>
            <person name="Naruse K."/>
            <person name="Ansai S."/>
            <person name="Kawaguchi M."/>
        </authorList>
    </citation>
    <scope>NUCLEOTIDE SEQUENCE [LARGE SCALE GENOMIC DNA]</scope>
    <source>
        <strain evidence="2">RS831</strain>
        <tissue evidence="2">Whole body</tissue>
    </source>
</reference>
<dbReference type="Proteomes" id="UP000283210">
    <property type="component" value="Chromosome 24"/>
</dbReference>
<protein>
    <submittedName>
        <fullName evidence="2">Uncharacterized protein</fullName>
    </submittedName>
</protein>
<name>A0A3S2NT34_ORYJA</name>
<accession>A0A3S2NT34</accession>
<feature type="compositionally biased region" description="Basic and acidic residues" evidence="1">
    <location>
        <begin position="44"/>
        <end position="55"/>
    </location>
</feature>
<sequence length="104" mass="11868">MDEAASVEQFLWVEEPQLNMDDLENDLNLFEGVGHDNEDDTDDDSFHSSSRKEGTSFKLPQVQPICQKTLHESGFHRVSDCVWSSSEKPCFITAIQRAVLENQH</sequence>
<dbReference type="EMBL" id="CM012460">
    <property type="protein sequence ID" value="RVE55691.1"/>
    <property type="molecule type" value="Genomic_DNA"/>
</dbReference>
<evidence type="ECO:0000256" key="1">
    <source>
        <dbReference type="SAM" id="MobiDB-lite"/>
    </source>
</evidence>
<evidence type="ECO:0000313" key="3">
    <source>
        <dbReference type="Proteomes" id="UP000283210"/>
    </source>
</evidence>
<feature type="region of interest" description="Disordered" evidence="1">
    <location>
        <begin position="30"/>
        <end position="56"/>
    </location>
</feature>
<dbReference type="AlphaFoldDB" id="A0A3S2NT34"/>
<reference evidence="2 3" key="1">
    <citation type="submission" date="2018-11" db="EMBL/GenBank/DDBJ databases">
        <authorList>
            <person name="Lopez-Roques C."/>
            <person name="Donnadieu C."/>
            <person name="Bouchez O."/>
            <person name="Klopp C."/>
            <person name="Cabau C."/>
            <person name="Zahm M."/>
        </authorList>
    </citation>
    <scope>NUCLEOTIDE SEQUENCE [LARGE SCALE GENOMIC DNA]</scope>
    <source>
        <strain evidence="2">RS831</strain>
        <tissue evidence="2">Whole body</tissue>
    </source>
</reference>
<evidence type="ECO:0000313" key="2">
    <source>
        <dbReference type="EMBL" id="RVE55691.1"/>
    </source>
</evidence>
<gene>
    <name evidence="2" type="ORF">OJAV_G00228740</name>
</gene>
<keyword evidence="3" id="KW-1185">Reference proteome</keyword>
<organism evidence="2 3">
    <name type="scientific">Oryzias javanicus</name>
    <name type="common">Javanese ricefish</name>
    <name type="synonym">Aplocheilus javanicus</name>
    <dbReference type="NCBI Taxonomy" id="123683"/>
    <lineage>
        <taxon>Eukaryota</taxon>
        <taxon>Metazoa</taxon>
        <taxon>Chordata</taxon>
        <taxon>Craniata</taxon>
        <taxon>Vertebrata</taxon>
        <taxon>Euteleostomi</taxon>
        <taxon>Actinopterygii</taxon>
        <taxon>Neopterygii</taxon>
        <taxon>Teleostei</taxon>
        <taxon>Neoteleostei</taxon>
        <taxon>Acanthomorphata</taxon>
        <taxon>Ovalentaria</taxon>
        <taxon>Atherinomorphae</taxon>
        <taxon>Beloniformes</taxon>
        <taxon>Adrianichthyidae</taxon>
        <taxon>Oryziinae</taxon>
        <taxon>Oryzias</taxon>
    </lineage>
</organism>
<proteinExistence type="predicted"/>